<evidence type="ECO:0000313" key="3">
    <source>
        <dbReference type="Proteomes" id="UP000646827"/>
    </source>
</evidence>
<reference evidence="2 3" key="1">
    <citation type="submission" date="2020-12" db="EMBL/GenBank/DDBJ databases">
        <title>Metabolic potential, ecology and presence of endohyphal bacteria is reflected in genomic diversity of Mucoromycotina.</title>
        <authorList>
            <person name="Muszewska A."/>
            <person name="Okrasinska A."/>
            <person name="Steczkiewicz K."/>
            <person name="Drgas O."/>
            <person name="Orlowska M."/>
            <person name="Perlinska-Lenart U."/>
            <person name="Aleksandrzak-Piekarczyk T."/>
            <person name="Szatraj K."/>
            <person name="Zielenkiewicz U."/>
            <person name="Pilsyk S."/>
            <person name="Malc E."/>
            <person name="Mieczkowski P."/>
            <person name="Kruszewska J.S."/>
            <person name="Biernat P."/>
            <person name="Pawlowska J."/>
        </authorList>
    </citation>
    <scope>NUCLEOTIDE SEQUENCE [LARGE SCALE GENOMIC DNA]</scope>
    <source>
        <strain evidence="2 3">CBS 142.35</strain>
    </source>
</reference>
<name>A0A8H7S1H5_9FUNG</name>
<keyword evidence="3" id="KW-1185">Reference proteome</keyword>
<gene>
    <name evidence="2" type="ORF">INT45_004625</name>
</gene>
<dbReference type="PANTHER" id="PTHR24148:SF64">
    <property type="entry name" value="HETEROKARYON INCOMPATIBILITY DOMAIN-CONTAINING PROTEIN"/>
    <property type="match status" value="1"/>
</dbReference>
<comment type="caution">
    <text evidence="2">The sequence shown here is derived from an EMBL/GenBank/DDBJ whole genome shotgun (WGS) entry which is preliminary data.</text>
</comment>
<evidence type="ECO:0000259" key="1">
    <source>
        <dbReference type="Pfam" id="PF06985"/>
    </source>
</evidence>
<dbReference type="OrthoDB" id="2286234at2759"/>
<evidence type="ECO:0000313" key="2">
    <source>
        <dbReference type="EMBL" id="KAG2221006.1"/>
    </source>
</evidence>
<dbReference type="Proteomes" id="UP000646827">
    <property type="component" value="Unassembled WGS sequence"/>
</dbReference>
<proteinExistence type="predicted"/>
<protein>
    <recommendedName>
        <fullName evidence="1">Heterokaryon incompatibility domain-containing protein</fullName>
    </recommendedName>
</protein>
<accession>A0A8H7S1H5</accession>
<dbReference type="InterPro" id="IPR052895">
    <property type="entry name" value="HetReg/Transcr_Mod"/>
</dbReference>
<feature type="domain" description="Heterokaryon incompatibility" evidence="1">
    <location>
        <begin position="23"/>
        <end position="133"/>
    </location>
</feature>
<dbReference type="Pfam" id="PF06985">
    <property type="entry name" value="HET"/>
    <property type="match status" value="1"/>
</dbReference>
<dbReference type="AlphaFoldDB" id="A0A8H7S1H5"/>
<organism evidence="2 3">
    <name type="scientific">Circinella minor</name>
    <dbReference type="NCBI Taxonomy" id="1195481"/>
    <lineage>
        <taxon>Eukaryota</taxon>
        <taxon>Fungi</taxon>
        <taxon>Fungi incertae sedis</taxon>
        <taxon>Mucoromycota</taxon>
        <taxon>Mucoromycotina</taxon>
        <taxon>Mucoromycetes</taxon>
        <taxon>Mucorales</taxon>
        <taxon>Lichtheimiaceae</taxon>
        <taxon>Circinella</taxon>
    </lineage>
</organism>
<dbReference type="InterPro" id="IPR010730">
    <property type="entry name" value="HET"/>
</dbReference>
<dbReference type="EMBL" id="JAEPRB010000122">
    <property type="protein sequence ID" value="KAG2221006.1"/>
    <property type="molecule type" value="Genomic_DNA"/>
</dbReference>
<sequence>MPTYLVRTSDIKLVRGSDVHEGYCTLSYSWGQSGEVRMNETTGKSYRVDQGKHKIIFPGNPVQENSECEEQTSGEVKFVKFEGLIQEICKDFNVKYIWYDQMCINQDNETEKHGEIHQMHKIYENAYCALALMPELAIESNDLGNFFPLWLLKDYDQLLLGSQWMKRMWTLEEAIMSSKMVVIGHNIHSWGDQLSGLSIGLFNKRYDSNASRVLHYAHTRTSTKEHDHVFALANIFPDIMKQITVNYKQDIQELMIQFYGLLAKKDISILCFKSHFDYLSICKTSSSDGAKDNTRKTTEYHVAIQEYDLPSWTGVDGEHYSDYPYQTSFKNYTVNGRILQVTCAALTNDEHHTKFLGGNFKDMIPPFPHQESYDGCDFTLVIRLHPQWSTNEKWVYVHNVYRRAINSKDYPKIVTELDKLSHFISIKKTNLEWVSRDELGRKAIEIKKLEVTESLQHSSLYMILVGVLFEDYVNPVYPFHMKHPIIKKEGDYYKSIGTCETFGDNHFFDDILLEEQTFKIH</sequence>
<dbReference type="PANTHER" id="PTHR24148">
    <property type="entry name" value="ANKYRIN REPEAT DOMAIN-CONTAINING PROTEIN 39 HOMOLOG-RELATED"/>
    <property type="match status" value="1"/>
</dbReference>